<dbReference type="FunFam" id="1.10.10.60:FF:000312">
    <property type="entry name" value="Mix-type homeobox gene 1"/>
    <property type="match status" value="1"/>
</dbReference>
<comment type="subcellular location">
    <subcellularLocation>
        <location evidence="1 7 8">Nucleus</location>
    </subcellularLocation>
</comment>
<comment type="similarity">
    <text evidence="2">Belongs to the paired homeobox family.</text>
</comment>
<dbReference type="Pfam" id="PF00046">
    <property type="entry name" value="Homeodomain"/>
    <property type="match status" value="1"/>
</dbReference>
<keyword evidence="5 7" id="KW-0371">Homeobox</keyword>
<name>A0A8C1E3D6_CYPCA</name>
<feature type="region of interest" description="Disordered" evidence="9">
    <location>
        <begin position="139"/>
        <end position="162"/>
    </location>
</feature>
<evidence type="ECO:0000256" key="3">
    <source>
        <dbReference type="ARBA" id="ARBA00022473"/>
    </source>
</evidence>
<accession>A0A8C1E3D6</accession>
<evidence type="ECO:0000256" key="6">
    <source>
        <dbReference type="ARBA" id="ARBA00023242"/>
    </source>
</evidence>
<dbReference type="PROSITE" id="PS50071">
    <property type="entry name" value="HOMEOBOX_2"/>
    <property type="match status" value="1"/>
</dbReference>
<dbReference type="PANTHER" id="PTHR47777">
    <property type="entry name" value="HOMEOBOX PROTEIN SEBOX"/>
    <property type="match status" value="1"/>
</dbReference>
<feature type="domain" description="Homeobox" evidence="10">
    <location>
        <begin position="54"/>
        <end position="114"/>
    </location>
</feature>
<protein>
    <submittedName>
        <fullName evidence="11">SEBOX homeobox</fullName>
    </submittedName>
</protein>
<dbReference type="Ensembl" id="ENSCCRT00000076777.2">
    <property type="protein sequence ID" value="ENSCCRP00000070873.2"/>
    <property type="gene ID" value="ENSCCRG00000038210.2"/>
</dbReference>
<keyword evidence="12" id="KW-1185">Reference proteome</keyword>
<reference evidence="11" key="2">
    <citation type="submission" date="2025-09" db="UniProtKB">
        <authorList>
            <consortium name="Ensembl"/>
        </authorList>
    </citation>
    <scope>IDENTIFICATION</scope>
</reference>
<evidence type="ECO:0000259" key="10">
    <source>
        <dbReference type="PROSITE" id="PS50071"/>
    </source>
</evidence>
<proteinExistence type="inferred from homology"/>
<evidence type="ECO:0000256" key="9">
    <source>
        <dbReference type="SAM" id="MobiDB-lite"/>
    </source>
</evidence>
<sequence length="323" mass="36577">MALFFDQSFDLVKKISVETERDFIFNTNMVQITDVTTKNSLSSPELEKTYHAEGQRKRKRTIFSRAQLSELERAFMITPYPDITLRERLAALTLLPESKIQVWFQNRRARCMKSKKLTAPVRRSPGREVSSNSIPVATFSPIHLDSNPEQNSGFPEQRDKPEANRGLCHHQQSLRPALSPWSQNLLHPTPTLPDISPDLPGVLQWGNRHSETPGASFFSNCPSDRLAQYSFHNQSSSHWQINCFSAHPEGFSGHQLKTYCTANQAIYSSMSVDQVIPTHQTSLEEALQRQALAHYPQTSLGDISDLIYKAAVVTNLEDCQYSS</sequence>
<dbReference type="InterPro" id="IPR042223">
    <property type="entry name" value="SEBOX"/>
</dbReference>
<evidence type="ECO:0000256" key="1">
    <source>
        <dbReference type="ARBA" id="ARBA00004123"/>
    </source>
</evidence>
<evidence type="ECO:0000256" key="4">
    <source>
        <dbReference type="ARBA" id="ARBA00023125"/>
    </source>
</evidence>
<dbReference type="GO" id="GO:0003677">
    <property type="term" value="F:DNA binding"/>
    <property type="evidence" value="ECO:0007669"/>
    <property type="project" value="UniProtKB-UniRule"/>
</dbReference>
<dbReference type="GO" id="GO:0005634">
    <property type="term" value="C:nucleus"/>
    <property type="evidence" value="ECO:0007669"/>
    <property type="project" value="UniProtKB-SubCell"/>
</dbReference>
<dbReference type="InterPro" id="IPR001356">
    <property type="entry name" value="HD"/>
</dbReference>
<evidence type="ECO:0000256" key="5">
    <source>
        <dbReference type="ARBA" id="ARBA00023155"/>
    </source>
</evidence>
<feature type="DNA-binding region" description="Homeobox" evidence="7">
    <location>
        <begin position="56"/>
        <end position="115"/>
    </location>
</feature>
<dbReference type="SMART" id="SM00389">
    <property type="entry name" value="HOX"/>
    <property type="match status" value="1"/>
</dbReference>
<evidence type="ECO:0000256" key="2">
    <source>
        <dbReference type="ARBA" id="ARBA00005733"/>
    </source>
</evidence>
<dbReference type="Proteomes" id="UP001108240">
    <property type="component" value="Unplaced"/>
</dbReference>
<dbReference type="CDD" id="cd00086">
    <property type="entry name" value="homeodomain"/>
    <property type="match status" value="1"/>
</dbReference>
<evidence type="ECO:0000313" key="11">
    <source>
        <dbReference type="Ensembl" id="ENSCCRP00000070873.2"/>
    </source>
</evidence>
<dbReference type="PANTHER" id="PTHR47777:SF1">
    <property type="entry name" value="HOMEOBOX PROTEIN SEBOX"/>
    <property type="match status" value="1"/>
</dbReference>
<evidence type="ECO:0000256" key="8">
    <source>
        <dbReference type="RuleBase" id="RU000682"/>
    </source>
</evidence>
<keyword evidence="6 7" id="KW-0539">Nucleus</keyword>
<keyword evidence="3" id="KW-0217">Developmental protein</keyword>
<evidence type="ECO:0000256" key="7">
    <source>
        <dbReference type="PROSITE-ProRule" id="PRU00108"/>
    </source>
</evidence>
<keyword evidence="4 7" id="KW-0238">DNA-binding</keyword>
<organism evidence="11 12">
    <name type="scientific">Cyprinus carpio carpio</name>
    <dbReference type="NCBI Taxonomy" id="630221"/>
    <lineage>
        <taxon>Eukaryota</taxon>
        <taxon>Metazoa</taxon>
        <taxon>Chordata</taxon>
        <taxon>Craniata</taxon>
        <taxon>Vertebrata</taxon>
        <taxon>Euteleostomi</taxon>
        <taxon>Actinopterygii</taxon>
        <taxon>Neopterygii</taxon>
        <taxon>Teleostei</taxon>
        <taxon>Ostariophysi</taxon>
        <taxon>Cypriniformes</taxon>
        <taxon>Cyprinidae</taxon>
        <taxon>Cyprininae</taxon>
        <taxon>Cyprinus</taxon>
    </lineage>
</organism>
<reference evidence="11" key="1">
    <citation type="submission" date="2025-08" db="UniProtKB">
        <authorList>
            <consortium name="Ensembl"/>
        </authorList>
    </citation>
    <scope>IDENTIFICATION</scope>
</reference>
<evidence type="ECO:0000313" key="12">
    <source>
        <dbReference type="Proteomes" id="UP001108240"/>
    </source>
</evidence>
<dbReference type="GeneTree" id="ENSGT00920000149180"/>
<dbReference type="AlphaFoldDB" id="A0A8C1E3D6"/>